<dbReference type="Proteomes" id="UP000604046">
    <property type="component" value="Unassembled WGS sequence"/>
</dbReference>
<protein>
    <submittedName>
        <fullName evidence="2">Uncharacterized protein</fullName>
    </submittedName>
</protein>
<comment type="caution">
    <text evidence="2">The sequence shown here is derived from an EMBL/GenBank/DDBJ whole genome shotgun (WGS) entry which is preliminary data.</text>
</comment>
<evidence type="ECO:0000313" key="2">
    <source>
        <dbReference type="EMBL" id="CAE7267136.1"/>
    </source>
</evidence>
<gene>
    <name evidence="2" type="ORF">SNAT2548_LOCUS14148</name>
</gene>
<dbReference type="AlphaFoldDB" id="A0A812MFJ6"/>
<name>A0A812MFJ6_9DINO</name>
<sequence>MAVASCLWVFAYLVVARPWRRPDTPQSSVQTVDEVMLHKPYTWYNCGSAAVRGRALQAV</sequence>
<keyword evidence="3" id="KW-1185">Reference proteome</keyword>
<organism evidence="2 3">
    <name type="scientific">Symbiodinium natans</name>
    <dbReference type="NCBI Taxonomy" id="878477"/>
    <lineage>
        <taxon>Eukaryota</taxon>
        <taxon>Sar</taxon>
        <taxon>Alveolata</taxon>
        <taxon>Dinophyceae</taxon>
        <taxon>Suessiales</taxon>
        <taxon>Symbiodiniaceae</taxon>
        <taxon>Symbiodinium</taxon>
    </lineage>
</organism>
<accession>A0A812MFJ6</accession>
<evidence type="ECO:0000313" key="3">
    <source>
        <dbReference type="Proteomes" id="UP000604046"/>
    </source>
</evidence>
<proteinExistence type="predicted"/>
<dbReference type="EMBL" id="CAJNDS010001602">
    <property type="protein sequence ID" value="CAE7267136.1"/>
    <property type="molecule type" value="Genomic_DNA"/>
</dbReference>
<feature type="chain" id="PRO_5032412886" evidence="1">
    <location>
        <begin position="17"/>
        <end position="59"/>
    </location>
</feature>
<keyword evidence="1" id="KW-0732">Signal</keyword>
<feature type="signal peptide" evidence="1">
    <location>
        <begin position="1"/>
        <end position="16"/>
    </location>
</feature>
<evidence type="ECO:0000256" key="1">
    <source>
        <dbReference type="SAM" id="SignalP"/>
    </source>
</evidence>
<reference evidence="2" key="1">
    <citation type="submission" date="2021-02" db="EMBL/GenBank/DDBJ databases">
        <authorList>
            <person name="Dougan E. K."/>
            <person name="Rhodes N."/>
            <person name="Thang M."/>
            <person name="Chan C."/>
        </authorList>
    </citation>
    <scope>NUCLEOTIDE SEQUENCE</scope>
</reference>